<protein>
    <submittedName>
        <fullName evidence="1">Toxin-antitoxin system protein HicB</fullName>
    </submittedName>
</protein>
<dbReference type="KEGG" id="acek:FLP30_07745"/>
<evidence type="ECO:0000313" key="1">
    <source>
        <dbReference type="EMBL" id="QEO17629.1"/>
    </source>
</evidence>
<dbReference type="EMBL" id="CP043506">
    <property type="protein sequence ID" value="QEO17629.1"/>
    <property type="molecule type" value="Genomic_DNA"/>
</dbReference>
<reference evidence="1 2" key="1">
    <citation type="submission" date="2019-09" db="EMBL/GenBank/DDBJ databases">
        <title>Genome sequencing of strain KACC 21233.</title>
        <authorList>
            <person name="Heo J."/>
            <person name="Kim S.-J."/>
            <person name="Kim J.-S."/>
            <person name="Hong S.-B."/>
            <person name="Kwon S.-W."/>
        </authorList>
    </citation>
    <scope>NUCLEOTIDE SEQUENCE [LARGE SCALE GENOMIC DNA]</scope>
    <source>
        <strain evidence="1 2">KACC 21233</strain>
    </source>
</reference>
<dbReference type="AlphaFoldDB" id="A0A5C1YR09"/>
<name>A0A5C1YR09_9PROT</name>
<proteinExistence type="predicted"/>
<keyword evidence="2" id="KW-1185">Reference proteome</keyword>
<dbReference type="RefSeq" id="WP_149279306.1">
    <property type="nucleotide sequence ID" value="NZ_CP043506.1"/>
</dbReference>
<dbReference type="Proteomes" id="UP000324536">
    <property type="component" value="Chromosome"/>
</dbReference>
<sequence>MFSSAQDVMLIGGIPAVLSANTTGTLLRGVFLGLGGEVDFYAPTLAELEQQGVSVLRGFFRLCRRQGRSPLLLRAAGQQGYVVEDLYACLEEPARNKGIDLYRVLREQTQCFHQDSTDTAGEIVYLAL</sequence>
<gene>
    <name evidence="1" type="ORF">FLP30_07745</name>
</gene>
<dbReference type="OrthoDB" id="5297106at2"/>
<organism evidence="1 2">
    <name type="scientific">Acetobacter vaccinii</name>
    <dbReference type="NCBI Taxonomy" id="2592655"/>
    <lineage>
        <taxon>Bacteria</taxon>
        <taxon>Pseudomonadati</taxon>
        <taxon>Pseudomonadota</taxon>
        <taxon>Alphaproteobacteria</taxon>
        <taxon>Acetobacterales</taxon>
        <taxon>Acetobacteraceae</taxon>
        <taxon>Acetobacter</taxon>
    </lineage>
</organism>
<evidence type="ECO:0000313" key="2">
    <source>
        <dbReference type="Proteomes" id="UP000324536"/>
    </source>
</evidence>
<accession>A0A5C1YR09</accession>